<dbReference type="PANTHER" id="PTHR37166:SF1">
    <property type="entry name" value="PROTEIN FLAG"/>
    <property type="match status" value="1"/>
</dbReference>
<dbReference type="AlphaFoldDB" id="A0A4R1Q568"/>
<gene>
    <name evidence="1" type="ORF">EV210_10980</name>
</gene>
<dbReference type="Proteomes" id="UP000295063">
    <property type="component" value="Unassembled WGS sequence"/>
</dbReference>
<accession>A0A4R1Q568</accession>
<dbReference type="EMBL" id="SLUI01000009">
    <property type="protein sequence ID" value="TCL36131.1"/>
    <property type="molecule type" value="Genomic_DNA"/>
</dbReference>
<dbReference type="InterPro" id="IPR035924">
    <property type="entry name" value="FlaG-like_sf"/>
</dbReference>
<dbReference type="Gene3D" id="3.30.160.170">
    <property type="entry name" value="FlaG-like"/>
    <property type="match status" value="1"/>
</dbReference>
<keyword evidence="1" id="KW-0966">Cell projection</keyword>
<keyword evidence="1" id="KW-0282">Flagellum</keyword>
<keyword evidence="2" id="KW-1185">Reference proteome</keyword>
<evidence type="ECO:0000313" key="1">
    <source>
        <dbReference type="EMBL" id="TCL36131.1"/>
    </source>
</evidence>
<dbReference type="RefSeq" id="WP_165898910.1">
    <property type="nucleotide sequence ID" value="NZ_SLUI01000009.1"/>
</dbReference>
<dbReference type="PANTHER" id="PTHR37166">
    <property type="entry name" value="PROTEIN FLAG"/>
    <property type="match status" value="1"/>
</dbReference>
<sequence length="122" mass="13563">MDVTLKTAAILSTNSASKNSADNLPGGSAAAKFAKNYDYPKQTEANPLSRDEAEQVTDKMNKLMQLINTDLQFSLHEKTKRLIVQMVDKRDGTVLKEFPPHELLDTIANIQEYVGLLLDKKA</sequence>
<keyword evidence="1" id="KW-0969">Cilium</keyword>
<dbReference type="Pfam" id="PF03646">
    <property type="entry name" value="FlaG"/>
    <property type="match status" value="1"/>
</dbReference>
<dbReference type="InterPro" id="IPR005186">
    <property type="entry name" value="FlaG"/>
</dbReference>
<reference evidence="1 2" key="1">
    <citation type="submission" date="2019-03" db="EMBL/GenBank/DDBJ databases">
        <title>Genomic Encyclopedia of Type Strains, Phase IV (KMG-IV): sequencing the most valuable type-strain genomes for metagenomic binning, comparative biology and taxonomic classification.</title>
        <authorList>
            <person name="Goeker M."/>
        </authorList>
    </citation>
    <scope>NUCLEOTIDE SEQUENCE [LARGE SCALE GENOMIC DNA]</scope>
    <source>
        <strain evidence="1 2">DSM 15969</strain>
    </source>
</reference>
<comment type="caution">
    <text evidence="1">The sequence shown here is derived from an EMBL/GenBank/DDBJ whole genome shotgun (WGS) entry which is preliminary data.</text>
</comment>
<protein>
    <submittedName>
        <fullName evidence="1">Flagellar protein FlaG</fullName>
    </submittedName>
</protein>
<evidence type="ECO:0000313" key="2">
    <source>
        <dbReference type="Proteomes" id="UP000295063"/>
    </source>
</evidence>
<proteinExistence type="predicted"/>
<dbReference type="SUPFAM" id="SSF160214">
    <property type="entry name" value="FlaG-like"/>
    <property type="match status" value="1"/>
</dbReference>
<name>A0A4R1Q568_9FIRM</name>
<organism evidence="1 2">
    <name type="scientific">Anaerospora hongkongensis</name>
    <dbReference type="NCBI Taxonomy" id="244830"/>
    <lineage>
        <taxon>Bacteria</taxon>
        <taxon>Bacillati</taxon>
        <taxon>Bacillota</taxon>
        <taxon>Negativicutes</taxon>
        <taxon>Selenomonadales</taxon>
        <taxon>Sporomusaceae</taxon>
        <taxon>Anaerospora</taxon>
    </lineage>
</organism>